<protein>
    <recommendedName>
        <fullName evidence="1">Type ISP restriction-modification enzyme LLaBIII C-terminal specificity domain-containing protein</fullName>
    </recommendedName>
</protein>
<dbReference type="InterPro" id="IPR041635">
    <property type="entry name" value="Type_ISP_LLaBIII_C"/>
</dbReference>
<evidence type="ECO:0000313" key="2">
    <source>
        <dbReference type="EMBL" id="EYR65094.1"/>
    </source>
</evidence>
<accession>A0A021VV70</accession>
<evidence type="ECO:0000259" key="1">
    <source>
        <dbReference type="Pfam" id="PF18135"/>
    </source>
</evidence>
<name>A0A021VV70_9CELL</name>
<gene>
    <name evidence="2" type="ORF">N866_15315</name>
</gene>
<keyword evidence="3" id="KW-1185">Reference proteome</keyword>
<comment type="caution">
    <text evidence="2">The sequence shown here is derived from an EMBL/GenBank/DDBJ whole genome shotgun (WGS) entry which is preliminary data.</text>
</comment>
<feature type="domain" description="Type ISP restriction-modification enzyme LLaBIII C-terminal specificity" evidence="1">
    <location>
        <begin position="12"/>
        <end position="96"/>
    </location>
</feature>
<proteinExistence type="predicted"/>
<dbReference type="Proteomes" id="UP000019753">
    <property type="component" value="Unassembled WGS sequence"/>
</dbReference>
<organism evidence="2 3">
    <name type="scientific">Actinotalea ferrariae CF5-4</name>
    <dbReference type="NCBI Taxonomy" id="948458"/>
    <lineage>
        <taxon>Bacteria</taxon>
        <taxon>Bacillati</taxon>
        <taxon>Actinomycetota</taxon>
        <taxon>Actinomycetes</taxon>
        <taxon>Micrococcales</taxon>
        <taxon>Cellulomonadaceae</taxon>
        <taxon>Actinotalea</taxon>
    </lineage>
</organism>
<evidence type="ECO:0000313" key="3">
    <source>
        <dbReference type="Proteomes" id="UP000019753"/>
    </source>
</evidence>
<dbReference type="RefSeq" id="WP_245612322.1">
    <property type="nucleotide sequence ID" value="NZ_AXCW01000005.1"/>
</dbReference>
<dbReference type="Pfam" id="PF18135">
    <property type="entry name" value="Type_ISP_C"/>
    <property type="match status" value="1"/>
</dbReference>
<dbReference type="AlphaFoldDB" id="A0A021VV70"/>
<sequence>MPTGPGSADLYGWYRVEKMRWAGTGKAKDRSTIVYNPRITVAGIPDEAHEYLLGSRSGVEWVMERYQVKTDKASGIVNDPNDWSREVGDPRYILDLLRRVVTVSVETVRIVRSLPAIDFESLS</sequence>
<reference evidence="2 3" key="1">
    <citation type="submission" date="2014-01" db="EMBL/GenBank/DDBJ databases">
        <title>Actinotalea ferrariae CF5-4.</title>
        <authorList>
            <person name="Chen F."/>
            <person name="Li Y."/>
            <person name="Wang G."/>
        </authorList>
    </citation>
    <scope>NUCLEOTIDE SEQUENCE [LARGE SCALE GENOMIC DNA]</scope>
    <source>
        <strain evidence="2 3">CF5-4</strain>
    </source>
</reference>
<dbReference type="EMBL" id="AXCW01000005">
    <property type="protein sequence ID" value="EYR65094.1"/>
    <property type="molecule type" value="Genomic_DNA"/>
</dbReference>